<evidence type="ECO:0000313" key="3">
    <source>
        <dbReference type="Proteomes" id="UP000094342"/>
    </source>
</evidence>
<accession>A0A1E3V4A5</accession>
<dbReference type="Proteomes" id="UP000094342">
    <property type="component" value="Unassembled WGS sequence"/>
</dbReference>
<dbReference type="EMBL" id="LYBW01000065">
    <property type="protein sequence ID" value="ODR88474.1"/>
    <property type="molecule type" value="Genomic_DNA"/>
</dbReference>
<reference evidence="3" key="1">
    <citation type="submission" date="2016-05" db="EMBL/GenBank/DDBJ databases">
        <authorList>
            <person name="Li Y."/>
        </authorList>
    </citation>
    <scope>NUCLEOTIDE SEQUENCE [LARGE SCALE GENOMIC DNA]</scope>
    <source>
        <strain evidence="3">YIC4027</strain>
    </source>
</reference>
<name>A0A1E3V4A5_9HYPH</name>
<proteinExistence type="predicted"/>
<sequence>MRRVRQPEADVLNGAHEDRWIAPRGDEAPALPVAIGFGVDRPDDDGAAADDLGSGDAAA</sequence>
<feature type="region of interest" description="Disordered" evidence="1">
    <location>
        <begin position="35"/>
        <end position="59"/>
    </location>
</feature>
<organism evidence="2 3">
    <name type="scientific">Sinorhizobium alkalisoli</name>
    <dbReference type="NCBI Taxonomy" id="1752398"/>
    <lineage>
        <taxon>Bacteria</taxon>
        <taxon>Pseudomonadati</taxon>
        <taxon>Pseudomonadota</taxon>
        <taxon>Alphaproteobacteria</taxon>
        <taxon>Hyphomicrobiales</taxon>
        <taxon>Rhizobiaceae</taxon>
        <taxon>Sinorhizobium/Ensifer group</taxon>
        <taxon>Sinorhizobium</taxon>
    </lineage>
</organism>
<feature type="compositionally biased region" description="Low complexity" evidence="1">
    <location>
        <begin position="49"/>
        <end position="59"/>
    </location>
</feature>
<evidence type="ECO:0000256" key="1">
    <source>
        <dbReference type="SAM" id="MobiDB-lite"/>
    </source>
</evidence>
<evidence type="ECO:0000313" key="2">
    <source>
        <dbReference type="EMBL" id="ODR88474.1"/>
    </source>
</evidence>
<dbReference type="RefSeq" id="WP_069461331.1">
    <property type="nucleotide sequence ID" value="NZ_LYBW01000065.1"/>
</dbReference>
<keyword evidence="3" id="KW-1185">Reference proteome</keyword>
<dbReference type="AlphaFoldDB" id="A0A1E3V4A5"/>
<protein>
    <submittedName>
        <fullName evidence="2">Uncharacterized protein</fullName>
    </submittedName>
</protein>
<gene>
    <name evidence="2" type="ORF">A8M32_26100</name>
</gene>
<comment type="caution">
    <text evidence="2">The sequence shown here is derived from an EMBL/GenBank/DDBJ whole genome shotgun (WGS) entry which is preliminary data.</text>
</comment>